<keyword evidence="3" id="KW-1185">Reference proteome</keyword>
<evidence type="ECO:0000313" key="3">
    <source>
        <dbReference type="Proteomes" id="UP000298284"/>
    </source>
</evidence>
<accession>A0A4Z0MIE3</accession>
<dbReference type="Gene3D" id="1.25.40.10">
    <property type="entry name" value="Tetratricopeptide repeat domain"/>
    <property type="match status" value="2"/>
</dbReference>
<dbReference type="RefSeq" id="WP_135531064.1">
    <property type="nucleotide sequence ID" value="NZ_SRKZ01000004.1"/>
</dbReference>
<dbReference type="OrthoDB" id="1466726at2"/>
<protein>
    <submittedName>
        <fullName evidence="2">DUF3808 domain-containing protein</fullName>
    </submittedName>
</protein>
<dbReference type="EMBL" id="SRKZ01000004">
    <property type="protein sequence ID" value="TGD79314.1"/>
    <property type="molecule type" value="Genomic_DNA"/>
</dbReference>
<name>A0A4Z0MIE3_9BACT</name>
<dbReference type="InterPro" id="IPR019734">
    <property type="entry name" value="TPR_rpt"/>
</dbReference>
<dbReference type="AlphaFoldDB" id="A0A4Z0MIE3"/>
<keyword evidence="1" id="KW-0802">TPR repeat</keyword>
<proteinExistence type="predicted"/>
<comment type="caution">
    <text evidence="2">The sequence shown here is derived from an EMBL/GenBank/DDBJ whole genome shotgun (WGS) entry which is preliminary data.</text>
</comment>
<sequence length="512" mass="58212">MVSQAQVRREFRSSRQGLLCLLLLASTLLREAYGIPARVLYQPEPAAASTVLSAQQAHAYAEVLKMRPAAARQWLKGAPSNAGTLLVADCLDITELLVSQDAARYEAVVEAQDHRLSTLEKSSEPGALRAYARAEIRLHQAAAQVVFGHEVQGAWSLRQSYQQMQAVVQRYPQYLPARKTLGMMQFFIGSLPESYRWFLKLLGLPGSVEAGLQNMRLAATQPNDFQLEARLILALLEETYYKKPEAALQLVETLHRQQPDNLLITYLLISQLKKQHRTDAALEAYRSSPSGPDYLPLPYLHHMAADLLLYQGQYAASTRANQQFLQHYRGQHYRKDAAFKLYLAAWLSGDATTAEKYRRQIDASGRTVLEEDNYAQRFFEDKLPLNRILTRARLQIDGGYYRAALTTLNSFQTLQRTPLRDRLEAPYRRARAYQLLGHSDSARLYYARTIALAGNAPYYFAPQSALQLGYLYQLEGQKNTARTYFKKALSYSKHEYKNSTDTKAKLALKEWE</sequence>
<evidence type="ECO:0000256" key="1">
    <source>
        <dbReference type="PROSITE-ProRule" id="PRU00339"/>
    </source>
</evidence>
<dbReference type="InterPro" id="IPR011990">
    <property type="entry name" value="TPR-like_helical_dom_sf"/>
</dbReference>
<reference evidence="2 3" key="1">
    <citation type="submission" date="2019-04" db="EMBL/GenBank/DDBJ databases">
        <authorList>
            <person name="Feng G."/>
            <person name="Zhang J."/>
            <person name="Zhu H."/>
        </authorList>
    </citation>
    <scope>NUCLEOTIDE SEQUENCE [LARGE SCALE GENOMIC DNA]</scope>
    <source>
        <strain evidence="2 3">JCM 19491</strain>
    </source>
</reference>
<evidence type="ECO:0000313" key="2">
    <source>
        <dbReference type="EMBL" id="TGD79314.1"/>
    </source>
</evidence>
<organism evidence="2 3">
    <name type="scientific">Hymenobacter wooponensis</name>
    <dbReference type="NCBI Taxonomy" id="1525360"/>
    <lineage>
        <taxon>Bacteria</taxon>
        <taxon>Pseudomonadati</taxon>
        <taxon>Bacteroidota</taxon>
        <taxon>Cytophagia</taxon>
        <taxon>Cytophagales</taxon>
        <taxon>Hymenobacteraceae</taxon>
        <taxon>Hymenobacter</taxon>
    </lineage>
</organism>
<dbReference type="Proteomes" id="UP000298284">
    <property type="component" value="Unassembled WGS sequence"/>
</dbReference>
<gene>
    <name evidence="2" type="ORF">EU557_13815</name>
</gene>
<dbReference type="PROSITE" id="PS50005">
    <property type="entry name" value="TPR"/>
    <property type="match status" value="1"/>
</dbReference>
<dbReference type="SUPFAM" id="SSF48452">
    <property type="entry name" value="TPR-like"/>
    <property type="match status" value="2"/>
</dbReference>
<feature type="repeat" description="TPR" evidence="1">
    <location>
        <begin position="462"/>
        <end position="495"/>
    </location>
</feature>